<evidence type="ECO:0000313" key="4">
    <source>
        <dbReference type="EMBL" id="GGL72655.1"/>
    </source>
</evidence>
<dbReference type="Pfam" id="PF23994">
    <property type="entry name" value="DUF7312"/>
    <property type="match status" value="1"/>
</dbReference>
<organism evidence="4 5">
    <name type="scientific">Halocalculus aciditolerans</name>
    <dbReference type="NCBI Taxonomy" id="1383812"/>
    <lineage>
        <taxon>Archaea</taxon>
        <taxon>Methanobacteriati</taxon>
        <taxon>Methanobacteriota</taxon>
        <taxon>Stenosarchaea group</taxon>
        <taxon>Halobacteria</taxon>
        <taxon>Halobacteriales</taxon>
        <taxon>Halobacteriaceae</taxon>
        <taxon>Halocalculus</taxon>
    </lineage>
</organism>
<evidence type="ECO:0000256" key="2">
    <source>
        <dbReference type="SAM" id="Phobius"/>
    </source>
</evidence>
<feature type="domain" description="DUF7312" evidence="3">
    <location>
        <begin position="14"/>
        <end position="51"/>
    </location>
</feature>
<keyword evidence="2" id="KW-1133">Transmembrane helix</keyword>
<keyword evidence="2" id="KW-0812">Transmembrane</keyword>
<reference evidence="4" key="2">
    <citation type="submission" date="2020-09" db="EMBL/GenBank/DDBJ databases">
        <authorList>
            <person name="Sun Q."/>
            <person name="Ohkuma M."/>
        </authorList>
    </citation>
    <scope>NUCLEOTIDE SEQUENCE</scope>
    <source>
        <strain evidence="4">JCM 19596</strain>
    </source>
</reference>
<proteinExistence type="predicted"/>
<protein>
    <recommendedName>
        <fullName evidence="3">DUF7312 domain-containing protein</fullName>
    </recommendedName>
</protein>
<keyword evidence="2" id="KW-0472">Membrane</keyword>
<dbReference type="Proteomes" id="UP000607197">
    <property type="component" value="Unassembled WGS sequence"/>
</dbReference>
<feature type="region of interest" description="Disordered" evidence="1">
    <location>
        <begin position="1"/>
        <end position="27"/>
    </location>
</feature>
<sequence>MPDTGDEPVTVRRVAGGNDPDETIEPGDVDPEHAVFFALGVLLGVAVIATLLLG</sequence>
<reference evidence="4" key="1">
    <citation type="journal article" date="2014" name="Int. J. Syst. Evol. Microbiol.">
        <title>Complete genome sequence of Corynebacterium casei LMG S-19264T (=DSM 44701T), isolated from a smear-ripened cheese.</title>
        <authorList>
            <consortium name="US DOE Joint Genome Institute (JGI-PGF)"/>
            <person name="Walter F."/>
            <person name="Albersmeier A."/>
            <person name="Kalinowski J."/>
            <person name="Ruckert C."/>
        </authorList>
    </citation>
    <scope>NUCLEOTIDE SEQUENCE</scope>
    <source>
        <strain evidence="4">JCM 19596</strain>
    </source>
</reference>
<comment type="caution">
    <text evidence="4">The sequence shown here is derived from an EMBL/GenBank/DDBJ whole genome shotgun (WGS) entry which is preliminary data.</text>
</comment>
<dbReference type="EMBL" id="BMPG01000007">
    <property type="protein sequence ID" value="GGL72655.1"/>
    <property type="molecule type" value="Genomic_DNA"/>
</dbReference>
<evidence type="ECO:0000256" key="1">
    <source>
        <dbReference type="SAM" id="MobiDB-lite"/>
    </source>
</evidence>
<dbReference type="InterPro" id="IPR055736">
    <property type="entry name" value="DUF7312"/>
</dbReference>
<gene>
    <name evidence="4" type="ORF">GCM10009039_33320</name>
</gene>
<dbReference type="AlphaFoldDB" id="A0A830FB94"/>
<evidence type="ECO:0000313" key="5">
    <source>
        <dbReference type="Proteomes" id="UP000607197"/>
    </source>
</evidence>
<keyword evidence="5" id="KW-1185">Reference proteome</keyword>
<feature type="transmembrane region" description="Helical" evidence="2">
    <location>
        <begin position="34"/>
        <end position="53"/>
    </location>
</feature>
<evidence type="ECO:0000259" key="3">
    <source>
        <dbReference type="Pfam" id="PF23994"/>
    </source>
</evidence>
<name>A0A830FB94_9EURY</name>
<dbReference type="OrthoDB" id="266213at2157"/>
<dbReference type="RefSeq" id="WP_188980932.1">
    <property type="nucleotide sequence ID" value="NZ_BMPG01000007.1"/>
</dbReference>
<accession>A0A830FB94</accession>